<gene>
    <name evidence="1" type="ORF">IW261DRAFT_1564413</name>
</gene>
<comment type="caution">
    <text evidence="1">The sequence shown here is derived from an EMBL/GenBank/DDBJ whole genome shotgun (WGS) entry which is preliminary data.</text>
</comment>
<evidence type="ECO:0000313" key="1">
    <source>
        <dbReference type="EMBL" id="KAK0479760.1"/>
    </source>
</evidence>
<dbReference type="Proteomes" id="UP001175227">
    <property type="component" value="Unassembled WGS sequence"/>
</dbReference>
<dbReference type="AlphaFoldDB" id="A0AA39UI38"/>
<evidence type="ECO:0000313" key="2">
    <source>
        <dbReference type="Proteomes" id="UP001175227"/>
    </source>
</evidence>
<proteinExistence type="predicted"/>
<reference evidence="1" key="1">
    <citation type="submission" date="2023-06" db="EMBL/GenBank/DDBJ databases">
        <authorList>
            <consortium name="Lawrence Berkeley National Laboratory"/>
            <person name="Ahrendt S."/>
            <person name="Sahu N."/>
            <person name="Indic B."/>
            <person name="Wong-Bajracharya J."/>
            <person name="Merenyi Z."/>
            <person name="Ke H.-M."/>
            <person name="Monk M."/>
            <person name="Kocsube S."/>
            <person name="Drula E."/>
            <person name="Lipzen A."/>
            <person name="Balint B."/>
            <person name="Henrissat B."/>
            <person name="Andreopoulos B."/>
            <person name="Martin F.M."/>
            <person name="Harder C.B."/>
            <person name="Rigling D."/>
            <person name="Ford K.L."/>
            <person name="Foster G.D."/>
            <person name="Pangilinan J."/>
            <person name="Papanicolaou A."/>
            <person name="Barry K."/>
            <person name="LaButti K."/>
            <person name="Viragh M."/>
            <person name="Koriabine M."/>
            <person name="Yan M."/>
            <person name="Riley R."/>
            <person name="Champramary S."/>
            <person name="Plett K.L."/>
            <person name="Tsai I.J."/>
            <person name="Slot J."/>
            <person name="Sipos G."/>
            <person name="Plett J."/>
            <person name="Nagy L.G."/>
            <person name="Grigoriev I.V."/>
        </authorList>
    </citation>
    <scope>NUCLEOTIDE SEQUENCE</scope>
    <source>
        <strain evidence="1">ICMP 16352</strain>
    </source>
</reference>
<protein>
    <recommendedName>
        <fullName evidence="3">BTB domain-containing protein</fullName>
    </recommendedName>
</protein>
<dbReference type="EMBL" id="JAUEPR010000011">
    <property type="protein sequence ID" value="KAK0479760.1"/>
    <property type="molecule type" value="Genomic_DNA"/>
</dbReference>
<sequence>MSITTADAPFNDPTDNVDLVIRTADKVDFFVLSALLSLRSPSSFFRRALQRNRHIEERDGFPVLEVKEDSDTFQTILLLCYPHTDPQIESIKKLVAVRIALEKYCMDYAIGRFEQVVITSTLIKEQALQLFVLAFRKGWRQLGEAAARSTLLIPLNQEVAIEELNDISALQYVILRDYHRKCSNAAQMNLKGPEILFWMDPKDAESLKFLDPHPPLPFGFFQQCENMVEVRMRGNNGRRRVQIHSWTSDYIRAVSQKLCETPHPEIALDEKIISRAVLSSGAQCRIDNWKNTAVSEIQALAKLLSEEIDRRISEVTLDIKWTK</sequence>
<dbReference type="InterPro" id="IPR011333">
    <property type="entry name" value="SKP1/BTB/POZ_sf"/>
</dbReference>
<dbReference type="Gene3D" id="3.30.710.10">
    <property type="entry name" value="Potassium Channel Kv1.1, Chain A"/>
    <property type="match status" value="1"/>
</dbReference>
<keyword evidence="2" id="KW-1185">Reference proteome</keyword>
<accession>A0AA39UI38</accession>
<evidence type="ECO:0008006" key="3">
    <source>
        <dbReference type="Google" id="ProtNLM"/>
    </source>
</evidence>
<name>A0AA39UI38_9AGAR</name>
<organism evidence="1 2">
    <name type="scientific">Armillaria novae-zelandiae</name>
    <dbReference type="NCBI Taxonomy" id="153914"/>
    <lineage>
        <taxon>Eukaryota</taxon>
        <taxon>Fungi</taxon>
        <taxon>Dikarya</taxon>
        <taxon>Basidiomycota</taxon>
        <taxon>Agaricomycotina</taxon>
        <taxon>Agaricomycetes</taxon>
        <taxon>Agaricomycetidae</taxon>
        <taxon>Agaricales</taxon>
        <taxon>Marasmiineae</taxon>
        <taxon>Physalacriaceae</taxon>
        <taxon>Armillaria</taxon>
    </lineage>
</organism>